<proteinExistence type="predicted"/>
<name>A0A6J6XW05_9ZZZZ</name>
<evidence type="ECO:0000256" key="1">
    <source>
        <dbReference type="SAM" id="MobiDB-lite"/>
    </source>
</evidence>
<evidence type="ECO:0000313" key="2">
    <source>
        <dbReference type="EMBL" id="CAB4673999.1"/>
    </source>
</evidence>
<dbReference type="PIRSF" id="PIRSF010256">
    <property type="entry name" value="CoxE_vWa"/>
    <property type="match status" value="1"/>
</dbReference>
<dbReference type="PANTHER" id="PTHR39338">
    <property type="entry name" value="BLL5662 PROTEIN-RELATED"/>
    <property type="match status" value="1"/>
</dbReference>
<dbReference type="Pfam" id="PF05762">
    <property type="entry name" value="VWA_CoxE"/>
    <property type="match status" value="1"/>
</dbReference>
<organism evidence="3">
    <name type="scientific">freshwater metagenome</name>
    <dbReference type="NCBI Taxonomy" id="449393"/>
    <lineage>
        <taxon>unclassified sequences</taxon>
        <taxon>metagenomes</taxon>
        <taxon>ecological metagenomes</taxon>
    </lineage>
</organism>
<dbReference type="EMBL" id="CAFAAH010000144">
    <property type="protein sequence ID" value="CAB4800639.1"/>
    <property type="molecule type" value="Genomic_DNA"/>
</dbReference>
<feature type="compositionally biased region" description="Gly residues" evidence="1">
    <location>
        <begin position="120"/>
        <end position="136"/>
    </location>
</feature>
<dbReference type="InterPro" id="IPR008912">
    <property type="entry name" value="Uncharacterised_CoxE"/>
</dbReference>
<accession>A0A6J6XW05</accession>
<dbReference type="InterPro" id="IPR011195">
    <property type="entry name" value="UCP010256"/>
</dbReference>
<protein>
    <submittedName>
        <fullName evidence="3">Unannotated protein</fullName>
    </submittedName>
</protein>
<feature type="region of interest" description="Disordered" evidence="1">
    <location>
        <begin position="103"/>
        <end position="139"/>
    </location>
</feature>
<dbReference type="EMBL" id="CAEZWM010000279">
    <property type="protein sequence ID" value="CAB4673999.1"/>
    <property type="molecule type" value="Genomic_DNA"/>
</dbReference>
<gene>
    <name evidence="2" type="ORF">UFOPK2242_01627</name>
    <name evidence="3" type="ORF">UFOPK2996_01053</name>
</gene>
<reference evidence="3" key="1">
    <citation type="submission" date="2020-05" db="EMBL/GenBank/DDBJ databases">
        <authorList>
            <person name="Chiriac C."/>
            <person name="Salcher M."/>
            <person name="Ghai R."/>
            <person name="Kavagutti S V."/>
        </authorList>
    </citation>
    <scope>NUCLEOTIDE SEQUENCE</scope>
</reference>
<sequence>MVFNSAKVFDSMNRNNFEMPPGVVTTGNLLDVLQGFVHELRAAGLPVSMTENLDAMRAVEYISMEDRESFKAVLAATLVKHHQHWPAFDTVFEVYFARWSPGVDGDEGSDSSNDDRESPEGGGAGKQPGGGGGGEGVSNEDLAKMLMQALMKSDDEMLRNIAAMAVSRFAGMEPGRPVGGTYYLYRTLRQLDLDGVAEKMMSTSREARDAPDDALAERLASDDHKMKIKKFKEMVEEEIRRRLIADRGVEAMARTLRKPLPEDVEFMHASREEMLQLQRAIEPLTRALAARLAQRRKRRRRGQLDFRRTVRHSLSYGGVPLEPKFRNPRPSKPEIMVIADISGSVASFARFTLQFVYAMAGQFSKVRSWVFIDGIDEVTRFFEESDEITEAVQRVNSEADVIWVDGHSDYGHAFEIFGQRHMSEITKKTTVIILGDARNNYHATQATVLKEIRERSRKLFWLNPEPRGYWNTGDSVVGDYGIYCDGVFECRNLRQLETFVSSSFEV</sequence>
<dbReference type="PANTHER" id="PTHR39338:SF5">
    <property type="entry name" value="BLR6139 PROTEIN"/>
    <property type="match status" value="1"/>
</dbReference>
<dbReference type="AlphaFoldDB" id="A0A6J6XW05"/>
<evidence type="ECO:0000313" key="3">
    <source>
        <dbReference type="EMBL" id="CAB4800639.1"/>
    </source>
</evidence>